<comment type="similarity">
    <text evidence="2">Belongs to the methyltransferase superfamily. L-isoaspartyl/D-aspartyl protein methyltransferase family.</text>
</comment>
<evidence type="ECO:0000256" key="6">
    <source>
        <dbReference type="ARBA" id="ARBA00022603"/>
    </source>
</evidence>
<name>V6K028_STRRC</name>
<dbReference type="PANTHER" id="PTHR11579">
    <property type="entry name" value="PROTEIN-L-ISOASPARTATE O-METHYLTRANSFERASE"/>
    <property type="match status" value="1"/>
</dbReference>
<evidence type="ECO:0000313" key="12">
    <source>
        <dbReference type="EMBL" id="EST25403.1"/>
    </source>
</evidence>
<evidence type="ECO:0000256" key="7">
    <source>
        <dbReference type="ARBA" id="ARBA00022679"/>
    </source>
</evidence>
<dbReference type="HOGENOM" id="CLU_037629_1_0_11"/>
<reference evidence="12 13" key="1">
    <citation type="journal article" date="2014" name="Genome Announc.">
        <title>Draft Genome Sequence of Streptomyces roseochromogenes subsp. oscitans DS 12.976, Producer of the Aminocoumarin Antibiotic Clorobiocin.</title>
        <authorList>
            <person name="Ruckert C."/>
            <person name="Kalinowski J."/>
            <person name="Heide L."/>
            <person name="Apel A.K."/>
        </authorList>
    </citation>
    <scope>NUCLEOTIDE SEQUENCE [LARGE SCALE GENOMIC DNA]</scope>
    <source>
        <strain evidence="12 13">DS 12.976</strain>
    </source>
</reference>
<dbReference type="CDD" id="cd02440">
    <property type="entry name" value="AdoMet_MTases"/>
    <property type="match status" value="1"/>
</dbReference>
<dbReference type="EC" id="2.1.1.77" evidence="3"/>
<evidence type="ECO:0000256" key="5">
    <source>
        <dbReference type="ARBA" id="ARBA00022490"/>
    </source>
</evidence>
<evidence type="ECO:0000256" key="1">
    <source>
        <dbReference type="ARBA" id="ARBA00004496"/>
    </source>
</evidence>
<keyword evidence="13" id="KW-1185">Reference proteome</keyword>
<dbReference type="GO" id="GO:0005737">
    <property type="term" value="C:cytoplasm"/>
    <property type="evidence" value="ECO:0007669"/>
    <property type="project" value="UniProtKB-SubCell"/>
</dbReference>
<evidence type="ECO:0000256" key="9">
    <source>
        <dbReference type="ARBA" id="ARBA00030757"/>
    </source>
</evidence>
<evidence type="ECO:0000256" key="11">
    <source>
        <dbReference type="ARBA" id="ARBA00031350"/>
    </source>
</evidence>
<keyword evidence="6" id="KW-0489">Methyltransferase</keyword>
<evidence type="ECO:0000256" key="3">
    <source>
        <dbReference type="ARBA" id="ARBA00011890"/>
    </source>
</evidence>
<keyword evidence="7" id="KW-0808">Transferase</keyword>
<comment type="subcellular location">
    <subcellularLocation>
        <location evidence="1">Cytoplasm</location>
    </subcellularLocation>
</comment>
<dbReference type="GO" id="GO:0032259">
    <property type="term" value="P:methylation"/>
    <property type="evidence" value="ECO:0007669"/>
    <property type="project" value="UniProtKB-KW"/>
</dbReference>
<keyword evidence="8" id="KW-0949">S-adenosyl-L-methionine</keyword>
<dbReference type="STRING" id="1352936.M878_29095"/>
<dbReference type="EMBL" id="AWQX01000249">
    <property type="protein sequence ID" value="EST25403.1"/>
    <property type="molecule type" value="Genomic_DNA"/>
</dbReference>
<comment type="caution">
    <text evidence="12">The sequence shown here is derived from an EMBL/GenBank/DDBJ whole genome shotgun (WGS) entry which is preliminary data.</text>
</comment>
<dbReference type="Gene3D" id="3.40.50.150">
    <property type="entry name" value="Vaccinia Virus protein VP39"/>
    <property type="match status" value="1"/>
</dbReference>
<keyword evidence="5" id="KW-0963">Cytoplasm</keyword>
<dbReference type="GO" id="GO:0004719">
    <property type="term" value="F:protein-L-isoaspartate (D-aspartate) O-methyltransferase activity"/>
    <property type="evidence" value="ECO:0007669"/>
    <property type="project" value="UniProtKB-EC"/>
</dbReference>
<sequence length="290" mass="31013">MTQMTEGAATSSSTAPGLMLVMLHALDVTEGASVLEVATGTGYNAALLAARLGSANVTSIEVDPELTKLAEARLRACGYTPTVLTGDGRAGHSAGAPYDRLIATCGFARLPYAWVEQVRPGGVIVSPLGWGTARLTVGGDGTASGRFLVTPSYFMSVRSIGETGAAPYPGDPQDPDERTTHLEASMPFRDDAFPFLLSLVVPGTAQASDLDNDRRVIGCRLWAADGSWARVEGASVRQSGPRRLWDGVEAAWRWWEEQERPSRDRFGLTVNREGQRVWLDSAEHLVPVVG</sequence>
<organism evidence="12 13">
    <name type="scientific">Streptomyces roseochromogenus subsp. oscitans DS 12.976</name>
    <dbReference type="NCBI Taxonomy" id="1352936"/>
    <lineage>
        <taxon>Bacteria</taxon>
        <taxon>Bacillati</taxon>
        <taxon>Actinomycetota</taxon>
        <taxon>Actinomycetes</taxon>
        <taxon>Kitasatosporales</taxon>
        <taxon>Streptomycetaceae</taxon>
        <taxon>Streptomyces</taxon>
    </lineage>
</organism>
<evidence type="ECO:0000313" key="13">
    <source>
        <dbReference type="Proteomes" id="UP000017984"/>
    </source>
</evidence>
<proteinExistence type="inferred from homology"/>
<evidence type="ECO:0000256" key="2">
    <source>
        <dbReference type="ARBA" id="ARBA00005369"/>
    </source>
</evidence>
<dbReference type="InterPro" id="IPR029063">
    <property type="entry name" value="SAM-dependent_MTases_sf"/>
</dbReference>
<evidence type="ECO:0000256" key="10">
    <source>
        <dbReference type="ARBA" id="ARBA00031323"/>
    </source>
</evidence>
<gene>
    <name evidence="12" type="ORF">M878_29095</name>
</gene>
<dbReference type="InterPro" id="IPR000682">
    <property type="entry name" value="PCMT"/>
</dbReference>
<protein>
    <recommendedName>
        <fullName evidence="4">Protein-L-isoaspartate O-methyltransferase</fullName>
        <ecNumber evidence="3">2.1.1.77</ecNumber>
    </recommendedName>
    <alternativeName>
        <fullName evidence="11">L-isoaspartyl protein carboxyl methyltransferase</fullName>
    </alternativeName>
    <alternativeName>
        <fullName evidence="9">Protein L-isoaspartyl methyltransferase</fullName>
    </alternativeName>
    <alternativeName>
        <fullName evidence="10">Protein-beta-aspartate methyltransferase</fullName>
    </alternativeName>
</protein>
<dbReference type="PANTHER" id="PTHR11579:SF0">
    <property type="entry name" value="PROTEIN-L-ISOASPARTATE(D-ASPARTATE) O-METHYLTRANSFERASE"/>
    <property type="match status" value="1"/>
</dbReference>
<dbReference type="AlphaFoldDB" id="V6K028"/>
<accession>V6K028</accession>
<dbReference type="Proteomes" id="UP000017984">
    <property type="component" value="Chromosome"/>
</dbReference>
<evidence type="ECO:0000256" key="4">
    <source>
        <dbReference type="ARBA" id="ARBA00013346"/>
    </source>
</evidence>
<dbReference type="SUPFAM" id="SSF53335">
    <property type="entry name" value="S-adenosyl-L-methionine-dependent methyltransferases"/>
    <property type="match status" value="1"/>
</dbReference>
<evidence type="ECO:0000256" key="8">
    <source>
        <dbReference type="ARBA" id="ARBA00022691"/>
    </source>
</evidence>
<dbReference type="Pfam" id="PF01135">
    <property type="entry name" value="PCMT"/>
    <property type="match status" value="1"/>
</dbReference>
<dbReference type="PATRIC" id="fig|1352936.5.peg.6068"/>